<protein>
    <recommendedName>
        <fullName evidence="4">VIR protein</fullName>
    </recommendedName>
</protein>
<gene>
    <name evidence="2" type="ORF">PVBG_05681</name>
</gene>
<dbReference type="Proteomes" id="UP000053327">
    <property type="component" value="Unassembled WGS sequence"/>
</dbReference>
<evidence type="ECO:0000256" key="1">
    <source>
        <dbReference type="SAM" id="MobiDB-lite"/>
    </source>
</evidence>
<name>A0A0J9T002_PLAV1</name>
<accession>A0A0J9T002</accession>
<dbReference type="InterPro" id="IPR008780">
    <property type="entry name" value="Plasmodium_Vir"/>
</dbReference>
<dbReference type="Pfam" id="PF05795">
    <property type="entry name" value="Plasmodium_Vir"/>
    <property type="match status" value="1"/>
</dbReference>
<evidence type="ECO:0000313" key="3">
    <source>
        <dbReference type="Proteomes" id="UP000053327"/>
    </source>
</evidence>
<dbReference type="AlphaFoldDB" id="A0A0J9T002"/>
<feature type="region of interest" description="Disordered" evidence="1">
    <location>
        <begin position="259"/>
        <end position="289"/>
    </location>
</feature>
<sequence>MKTYKNIYTLKNFLPESEYETSELKETPLYKLYKPYFDTECVDLVDSYGSFFTCYPIEDEKNLPSNLMELYKKFERNLILLCDKSKEFTVQWENKENKLCFYLKYWIYDQLISNNVSEVHFSQFFKIWNENKGKNYPECKCKFKNTILSNVKLLKQAYDYFLFLEAYGKTAKIHDKVSTMNYCKYIVDAKAVYSSFPLICESRNTEYCQEFKKYISPYMKEDDDKSILCETDLKYNPDQEEQEKVNELLRKIKTRKETVQLKDTNEMESRGDTDQESETRGHNGQEEEAQVHRFLKPEATIGDQAHLLPFQKEGYAAHDVSSTELPIGEDGMTNTILGTNPPDNGSPMKTVASATLFSPVRTWIDPRIRKTKRELKNSVQGSNELQSYDYNFDTTNMDFNRFNVGYQSR</sequence>
<dbReference type="OrthoDB" id="389219at2759"/>
<proteinExistence type="predicted"/>
<evidence type="ECO:0000313" key="2">
    <source>
        <dbReference type="EMBL" id="KMZ88735.1"/>
    </source>
</evidence>
<organism evidence="2 3">
    <name type="scientific">Plasmodium vivax (strain Brazil I)</name>
    <dbReference type="NCBI Taxonomy" id="1033975"/>
    <lineage>
        <taxon>Eukaryota</taxon>
        <taxon>Sar</taxon>
        <taxon>Alveolata</taxon>
        <taxon>Apicomplexa</taxon>
        <taxon>Aconoidasida</taxon>
        <taxon>Haemosporida</taxon>
        <taxon>Plasmodiidae</taxon>
        <taxon>Plasmodium</taxon>
        <taxon>Plasmodium (Plasmodium)</taxon>
    </lineage>
</organism>
<reference evidence="2 3" key="1">
    <citation type="submission" date="2011-08" db="EMBL/GenBank/DDBJ databases">
        <title>The Genome Sequence of Plasmodium vivax Brazil I.</title>
        <authorList>
            <consortium name="The Broad Institute Genome Sequencing Platform"/>
            <consortium name="The Broad Institute Genome Sequencing Center for Infectious Disease"/>
            <person name="Neafsey D."/>
            <person name="Carlton J."/>
            <person name="Barnwell J."/>
            <person name="Collins W."/>
            <person name="Escalante A."/>
            <person name="Mullikin J."/>
            <person name="Saul A."/>
            <person name="Guigo R."/>
            <person name="Camara F."/>
            <person name="Young S.K."/>
            <person name="Zeng Q."/>
            <person name="Gargeya S."/>
            <person name="Fitzgerald M."/>
            <person name="Haas B."/>
            <person name="Abouelleil A."/>
            <person name="Alvarado L."/>
            <person name="Arachchi H.M."/>
            <person name="Berlin A."/>
            <person name="Brown A."/>
            <person name="Chapman S.B."/>
            <person name="Chen Z."/>
            <person name="Dunbar C."/>
            <person name="Freedman E."/>
            <person name="Gearin G."/>
            <person name="Gellesch M."/>
            <person name="Goldberg J."/>
            <person name="Griggs A."/>
            <person name="Gujja S."/>
            <person name="Heiman D."/>
            <person name="Howarth C."/>
            <person name="Larson L."/>
            <person name="Lui A."/>
            <person name="MacDonald P.J.P."/>
            <person name="Montmayeur A."/>
            <person name="Murphy C."/>
            <person name="Neiman D."/>
            <person name="Pearson M."/>
            <person name="Priest M."/>
            <person name="Roberts A."/>
            <person name="Saif S."/>
            <person name="Shea T."/>
            <person name="Shenoy N."/>
            <person name="Sisk P."/>
            <person name="Stolte C."/>
            <person name="Sykes S."/>
            <person name="Wortman J."/>
            <person name="Nusbaum C."/>
            <person name="Birren B."/>
        </authorList>
    </citation>
    <scope>NUCLEOTIDE SEQUENCE [LARGE SCALE GENOMIC DNA]</scope>
    <source>
        <strain evidence="2 3">Brazil I</strain>
    </source>
</reference>
<dbReference type="EMBL" id="KQ234755">
    <property type="protein sequence ID" value="KMZ88735.1"/>
    <property type="molecule type" value="Genomic_DNA"/>
</dbReference>
<evidence type="ECO:0008006" key="4">
    <source>
        <dbReference type="Google" id="ProtNLM"/>
    </source>
</evidence>